<dbReference type="AlphaFoldDB" id="A0AA87MPG1"/>
<dbReference type="InterPro" id="IPR011002">
    <property type="entry name" value="FliG_a-hlx"/>
</dbReference>
<evidence type="ECO:0008006" key="3">
    <source>
        <dbReference type="Google" id="ProtNLM"/>
    </source>
</evidence>
<reference evidence="1 2" key="1">
    <citation type="journal article" date="2014" name="Int. J. Syst. Evol. Microbiol.">
        <title>Leptospira mayottensis sp. nov., a pathogenic species of the genus Leptospira isolated from humans.</title>
        <authorList>
            <person name="Bourhy P."/>
            <person name="Collet L."/>
            <person name="Brisse S."/>
            <person name="Picardeau M."/>
        </authorList>
    </citation>
    <scope>NUCLEOTIDE SEQUENCE [LARGE SCALE GENOMIC DNA]</scope>
    <source>
        <strain evidence="1 2">200901122</strain>
    </source>
</reference>
<dbReference type="SUPFAM" id="SSF48029">
    <property type="entry name" value="FliG"/>
    <property type="match status" value="1"/>
</dbReference>
<sequence length="444" mass="51795">MKPQINNKSSANHVPLKEGTNYIFVLANPDSIVRLKSKIDPFYDFQSEEIEELPFLFASPSLIPRFLYFLEWNQISFSHKSIDFMAYLSFEKEKIFSKGKRFPEPSFEIANDTKYPIQQNPYLPIGSIPFQIVRGESNLTSIGAIKTGNFNLYRQRRNRMVSTRYLSLKDIVNPELSEFEVEKKIESLYFNPQQKSYLFRLIKILFAGTPAEEQTIISNLFSHEPDFASFLKDQIFQIEILPLIHGPFLNQILNTMDERIIRFSYPKLSPPVKTMIEKNISKNKLKSILNSPIKKPEVGESLEETIEKEIFKNFSRNIYYKNGIFKIYQENIDDSKIVPNQKIKIEFQSLPQTSKFNFQVSGICAIKLYAVTEKGIFFQILEWVEIVRMDTLISKRERDEQLFLKIPPGRILEIPFFSEFRILCGAGINSQGKTFEFCLLGFDY</sequence>
<evidence type="ECO:0000313" key="1">
    <source>
        <dbReference type="EMBL" id="EKR99355.1"/>
    </source>
</evidence>
<accession>A0AA87MPG1</accession>
<gene>
    <name evidence="1" type="ORF">LEP1GSC125_4214</name>
</gene>
<proteinExistence type="predicted"/>
<evidence type="ECO:0000313" key="2">
    <source>
        <dbReference type="Proteomes" id="UP000001343"/>
    </source>
</evidence>
<dbReference type="Proteomes" id="UP000001343">
    <property type="component" value="Unassembled WGS sequence"/>
</dbReference>
<protein>
    <recommendedName>
        <fullName evidence="3">Flagellar motor switch protein FliG</fullName>
    </recommendedName>
</protein>
<comment type="caution">
    <text evidence="1">The sequence shown here is derived from an EMBL/GenBank/DDBJ whole genome shotgun (WGS) entry which is preliminary data.</text>
</comment>
<dbReference type="EMBL" id="AKWM02000057">
    <property type="protein sequence ID" value="EKR99355.1"/>
    <property type="molecule type" value="Genomic_DNA"/>
</dbReference>
<name>A0AA87MPG1_9LEPT</name>
<organism evidence="1 2">
    <name type="scientific">Leptospira mayottensis 200901122</name>
    <dbReference type="NCBI Taxonomy" id="1193010"/>
    <lineage>
        <taxon>Bacteria</taxon>
        <taxon>Pseudomonadati</taxon>
        <taxon>Spirochaetota</taxon>
        <taxon>Spirochaetia</taxon>
        <taxon>Leptospirales</taxon>
        <taxon>Leptospiraceae</taxon>
        <taxon>Leptospira</taxon>
    </lineage>
</organism>